<evidence type="ECO:0000313" key="5">
    <source>
        <dbReference type="Proteomes" id="UP000823757"/>
    </source>
</evidence>
<reference evidence="4" key="2">
    <citation type="journal article" date="2021" name="PeerJ">
        <title>Extensive microbial diversity within the chicken gut microbiome revealed by metagenomics and culture.</title>
        <authorList>
            <person name="Gilroy R."/>
            <person name="Ravi A."/>
            <person name="Getino M."/>
            <person name="Pursley I."/>
            <person name="Horton D.L."/>
            <person name="Alikhan N.F."/>
            <person name="Baker D."/>
            <person name="Gharbi K."/>
            <person name="Hall N."/>
            <person name="Watson M."/>
            <person name="Adriaenssens E.M."/>
            <person name="Foster-Nyarko E."/>
            <person name="Jarju S."/>
            <person name="Secka A."/>
            <person name="Antonio M."/>
            <person name="Oren A."/>
            <person name="Chaudhuri R.R."/>
            <person name="La Ragione R."/>
            <person name="Hildebrand F."/>
            <person name="Pallen M.J."/>
        </authorList>
    </citation>
    <scope>NUCLEOTIDE SEQUENCE</scope>
    <source>
        <strain evidence="4">B1-13419</strain>
    </source>
</reference>
<keyword evidence="4" id="KW-0347">Helicase</keyword>
<dbReference type="Pfam" id="PF00271">
    <property type="entry name" value="Helicase_C"/>
    <property type="match status" value="1"/>
</dbReference>
<organism evidence="4 5">
    <name type="scientific">Candidatus Cryptobacteroides faecigallinarum</name>
    <dbReference type="NCBI Taxonomy" id="2840763"/>
    <lineage>
        <taxon>Bacteria</taxon>
        <taxon>Pseudomonadati</taxon>
        <taxon>Bacteroidota</taxon>
        <taxon>Bacteroidia</taxon>
        <taxon>Bacteroidales</taxon>
        <taxon>Candidatus Cryptobacteroides</taxon>
    </lineage>
</organism>
<comment type="caution">
    <text evidence="4">The sequence shown here is derived from an EMBL/GenBank/DDBJ whole genome shotgun (WGS) entry which is preliminary data.</text>
</comment>
<gene>
    <name evidence="4" type="ORF">IAB91_02705</name>
</gene>
<dbReference type="InterPro" id="IPR027417">
    <property type="entry name" value="P-loop_NTPase"/>
</dbReference>
<dbReference type="InterPro" id="IPR014001">
    <property type="entry name" value="Helicase_ATP-bd"/>
</dbReference>
<dbReference type="AlphaFoldDB" id="A0A9D9IK07"/>
<feature type="domain" description="Helicase ATP-binding" evidence="2">
    <location>
        <begin position="1"/>
        <end position="112"/>
    </location>
</feature>
<evidence type="ECO:0000313" key="4">
    <source>
        <dbReference type="EMBL" id="MBO8474187.1"/>
    </source>
</evidence>
<evidence type="ECO:0000256" key="1">
    <source>
        <dbReference type="ARBA" id="ARBA00022801"/>
    </source>
</evidence>
<dbReference type="GO" id="GO:0004386">
    <property type="term" value="F:helicase activity"/>
    <property type="evidence" value="ECO:0007669"/>
    <property type="project" value="UniProtKB-KW"/>
</dbReference>
<evidence type="ECO:0000259" key="2">
    <source>
        <dbReference type="PROSITE" id="PS51192"/>
    </source>
</evidence>
<protein>
    <submittedName>
        <fullName evidence="4">DEAD/DEAH box helicase</fullName>
    </submittedName>
</protein>
<dbReference type="Gene3D" id="3.40.50.300">
    <property type="entry name" value="P-loop containing nucleotide triphosphate hydrolases"/>
    <property type="match status" value="1"/>
</dbReference>
<reference evidence="4" key="1">
    <citation type="submission" date="2020-10" db="EMBL/GenBank/DDBJ databases">
        <authorList>
            <person name="Gilroy R."/>
        </authorList>
    </citation>
    <scope>NUCLEOTIDE SEQUENCE</scope>
    <source>
        <strain evidence="4">B1-13419</strain>
    </source>
</reference>
<dbReference type="InterPro" id="IPR038718">
    <property type="entry name" value="SNF2-like_sf"/>
</dbReference>
<dbReference type="SMART" id="SM00490">
    <property type="entry name" value="HELICc"/>
    <property type="match status" value="1"/>
</dbReference>
<dbReference type="CDD" id="cd18793">
    <property type="entry name" value="SF2_C_SNF"/>
    <property type="match status" value="1"/>
</dbReference>
<dbReference type="EMBL" id="JADIMD010000038">
    <property type="protein sequence ID" value="MBO8474187.1"/>
    <property type="molecule type" value="Genomic_DNA"/>
</dbReference>
<keyword evidence="1" id="KW-0378">Hydrolase</keyword>
<keyword evidence="4" id="KW-0547">Nucleotide-binding</keyword>
<feature type="domain" description="Helicase C-terminal" evidence="3">
    <location>
        <begin position="242"/>
        <end position="398"/>
    </location>
</feature>
<dbReference type="PROSITE" id="PS51192">
    <property type="entry name" value="HELICASE_ATP_BIND_1"/>
    <property type="match status" value="1"/>
</dbReference>
<dbReference type="PANTHER" id="PTHR10799">
    <property type="entry name" value="SNF2/RAD54 HELICASE FAMILY"/>
    <property type="match status" value="1"/>
</dbReference>
<keyword evidence="4" id="KW-0067">ATP-binding</keyword>
<accession>A0A9D9IK07</accession>
<dbReference type="InterPro" id="IPR049730">
    <property type="entry name" value="SNF2/RAD54-like_C"/>
</dbReference>
<dbReference type="InterPro" id="IPR000330">
    <property type="entry name" value="SNF2_N"/>
</dbReference>
<dbReference type="GO" id="GO:0016787">
    <property type="term" value="F:hydrolase activity"/>
    <property type="evidence" value="ECO:0007669"/>
    <property type="project" value="UniProtKB-KW"/>
</dbReference>
<name>A0A9D9IK07_9BACT</name>
<dbReference type="Proteomes" id="UP000823757">
    <property type="component" value="Unassembled WGS sequence"/>
</dbReference>
<dbReference type="PROSITE" id="PS51194">
    <property type="entry name" value="HELICASE_CTER"/>
    <property type="match status" value="1"/>
</dbReference>
<dbReference type="Gene3D" id="3.40.50.10810">
    <property type="entry name" value="Tandem AAA-ATPase domain"/>
    <property type="match status" value="1"/>
</dbReference>
<dbReference type="SUPFAM" id="SSF52540">
    <property type="entry name" value="P-loop containing nucleoside triphosphate hydrolases"/>
    <property type="match status" value="2"/>
</dbReference>
<dbReference type="InterPro" id="IPR001650">
    <property type="entry name" value="Helicase_C-like"/>
</dbReference>
<evidence type="ECO:0000259" key="3">
    <source>
        <dbReference type="PROSITE" id="PS51194"/>
    </source>
</evidence>
<proteinExistence type="predicted"/>
<dbReference type="Pfam" id="PF00176">
    <property type="entry name" value="SNF2-rel_dom"/>
    <property type="match status" value="1"/>
</dbReference>
<sequence length="554" mass="62482">MKYQWQREIKKFVGEDATVIEGGQTARIRQYDNGAPFKIVSYNAVSNDVRLLKSIKTDLLIMDEVQRLKNWNTQIAQSARRIEADYKIVLFGTPLENKLEELYSIVELVDPYALGPYYQFRADHIVTNATGKILEYKGLNAIGRQLEGILLRRRKKDVMLQLPERMDKNLFVPMTEEQMSIHSEFSAGVSRLVSKWQRMHFLSETDRRRLMLLLSEMRMVCDSTYILDQQSRHDTKVSETMNILESIFASGDDKVVIFSQWERMTRLIAQELDKRAVRYSYLHGGVPSAKRKNLTDSFSDDSQVRVFISTDAGATGLNLQVANYLINLDLPWNPAVLEQRIGRIYRIGQKQNIQVINLIATGTIEEQMLSKLKFKSSMASGVLDYGSDEVTLDNNRLRDIIENFEFNDNVSVPQGVDEAPAEVQATVLAGTQAEAQTEDIPVYESEEEVVAGGGMTPAGGIVVPETEDELSGNEPDVPEADNNAAENLIAEGISFMEKMLDVLGNEDSARRLVDSMVSTDSKTGRTTVNIPVKNKETVVKFVSLIGNIVRNFKK</sequence>
<dbReference type="GO" id="GO:0005524">
    <property type="term" value="F:ATP binding"/>
    <property type="evidence" value="ECO:0007669"/>
    <property type="project" value="InterPro"/>
</dbReference>